<gene>
    <name evidence="10" type="ORF">CS062_13245</name>
</gene>
<dbReference type="InterPro" id="IPR005320">
    <property type="entry name" value="Peptidase_S51"/>
</dbReference>
<accession>A0A2G9C8J4</accession>
<dbReference type="CDD" id="cd03145">
    <property type="entry name" value="GAT1_cyanophycinase"/>
    <property type="match status" value="1"/>
</dbReference>
<dbReference type="SUPFAM" id="SSF52317">
    <property type="entry name" value="Class I glutamine amidotransferase-like"/>
    <property type="match status" value="1"/>
</dbReference>
<dbReference type="OrthoDB" id="9799980at2"/>
<keyword evidence="6" id="KW-0645">Protease</keyword>
<comment type="similarity">
    <text evidence="3">Belongs to the peptidase S51 family.</text>
</comment>
<keyword evidence="7" id="KW-0378">Hydrolase</keyword>
<dbReference type="InterPro" id="IPR029062">
    <property type="entry name" value="Class_I_gatase-like"/>
</dbReference>
<dbReference type="GO" id="GO:0008236">
    <property type="term" value="F:serine-type peptidase activity"/>
    <property type="evidence" value="ECO:0007669"/>
    <property type="project" value="UniProtKB-KW"/>
</dbReference>
<organism evidence="10 11">
    <name type="scientific">Roseateles chitinivorans</name>
    <dbReference type="NCBI Taxonomy" id="2917965"/>
    <lineage>
        <taxon>Bacteria</taxon>
        <taxon>Pseudomonadati</taxon>
        <taxon>Pseudomonadota</taxon>
        <taxon>Betaproteobacteria</taxon>
        <taxon>Burkholderiales</taxon>
        <taxon>Sphaerotilaceae</taxon>
        <taxon>Roseateles</taxon>
    </lineage>
</organism>
<dbReference type="InterPro" id="IPR011811">
    <property type="entry name" value="Peptidase_S51_cyanophycinase"/>
</dbReference>
<sequence>MQDRHPSHGRGLLVPIGGNEDKTDQRRVLKAAVRAMVPPPGDEPPRVVVLTAASGEPERQWRSYCPAFEALGLRVDWLDLRSHGDAQDEHATAVLASAQLLFITGGDQMRLMRVLDGSACHRAILDRHRHHGLAIAGTSAGASVMGARMPGGTDEEHEEPHALFGPAPPAPHGLALLEGAVIDQHFTQRHRLARLLDLVSHGDGAWGLGIDEDTAAVISPDGGLSVVGRGAVTLIDCRRARRSGEGGAHVSLDGVAFQRAVSGVSLRWRTG</sequence>
<dbReference type="PANTHER" id="PTHR36175">
    <property type="entry name" value="CYANOPHYCINASE"/>
    <property type="match status" value="1"/>
</dbReference>
<comment type="caution">
    <text evidence="10">The sequence shown here is derived from an EMBL/GenBank/DDBJ whole genome shotgun (WGS) entry which is preliminary data.</text>
</comment>
<dbReference type="GO" id="GO:0008241">
    <property type="term" value="F:peptidyl-dipeptidase activity"/>
    <property type="evidence" value="ECO:0007669"/>
    <property type="project" value="UniProtKB-EC"/>
</dbReference>
<evidence type="ECO:0000256" key="8">
    <source>
        <dbReference type="ARBA" id="ARBA00022825"/>
    </source>
</evidence>
<evidence type="ECO:0000313" key="11">
    <source>
        <dbReference type="Proteomes" id="UP000231501"/>
    </source>
</evidence>
<dbReference type="PANTHER" id="PTHR36175:SF1">
    <property type="entry name" value="CYANOPHYCINASE"/>
    <property type="match status" value="1"/>
</dbReference>
<protein>
    <recommendedName>
        <fullName evidence="5">Cyanophycinase</fullName>
        <ecNumber evidence="4">3.4.15.6</ecNumber>
    </recommendedName>
</protein>
<evidence type="ECO:0000313" key="10">
    <source>
        <dbReference type="EMBL" id="PIM52726.1"/>
    </source>
</evidence>
<dbReference type="EMBL" id="PEOG01000032">
    <property type="protein sequence ID" value="PIM52726.1"/>
    <property type="molecule type" value="Genomic_DNA"/>
</dbReference>
<dbReference type="Pfam" id="PF03575">
    <property type="entry name" value="Peptidase_S51"/>
    <property type="match status" value="1"/>
</dbReference>
<evidence type="ECO:0000256" key="9">
    <source>
        <dbReference type="SAM" id="MobiDB-lite"/>
    </source>
</evidence>
<evidence type="ECO:0000256" key="6">
    <source>
        <dbReference type="ARBA" id="ARBA00022670"/>
    </source>
</evidence>
<evidence type="ECO:0000256" key="3">
    <source>
        <dbReference type="ARBA" id="ARBA00006534"/>
    </source>
</evidence>
<dbReference type="EC" id="3.4.15.6" evidence="4"/>
<dbReference type="Proteomes" id="UP000231501">
    <property type="component" value="Unassembled WGS sequence"/>
</dbReference>
<keyword evidence="11" id="KW-1185">Reference proteome</keyword>
<reference evidence="10 11" key="1">
    <citation type="submission" date="2017-11" db="EMBL/GenBank/DDBJ databases">
        <title>Draft genome sequence of Mitsuaria sp. HWN-4.</title>
        <authorList>
            <person name="Gundlapally S.R."/>
        </authorList>
    </citation>
    <scope>NUCLEOTIDE SEQUENCE [LARGE SCALE GENOMIC DNA]</scope>
    <source>
        <strain evidence="10 11">HWN-4</strain>
    </source>
</reference>
<comment type="function">
    <text evidence="2">Exopeptidase that catalyzes the hydrolytic cleavage of multi-L-arginyl-poly-L-aspartic acid (cyanophycin; a water-insoluble reserve polymer) into aspartate-arginine dipeptides.</text>
</comment>
<dbReference type="AlphaFoldDB" id="A0A2G9C8J4"/>
<dbReference type="GO" id="GO:0006508">
    <property type="term" value="P:proteolysis"/>
    <property type="evidence" value="ECO:0007669"/>
    <property type="project" value="UniProtKB-KW"/>
</dbReference>
<name>A0A2G9C8J4_9BURK</name>
<evidence type="ECO:0000256" key="4">
    <source>
        <dbReference type="ARBA" id="ARBA00013115"/>
    </source>
</evidence>
<dbReference type="NCBIfam" id="TIGR02069">
    <property type="entry name" value="cyanophycinase"/>
    <property type="match status" value="1"/>
</dbReference>
<dbReference type="RefSeq" id="WP_099862102.1">
    <property type="nucleotide sequence ID" value="NZ_PEOG01000032.1"/>
</dbReference>
<comment type="catalytic activity">
    <reaction evidence="1">
        <text>[L-4-(L-arginin-2-N-yl)aspartate](n) + H2O = [L-4-(L-arginin-2-N-yl)aspartate](n-1) + L-4-(L-arginin-2-N-yl)aspartate</text>
        <dbReference type="Rhea" id="RHEA:12845"/>
        <dbReference type="Rhea" id="RHEA-COMP:13728"/>
        <dbReference type="Rhea" id="RHEA-COMP:13734"/>
        <dbReference type="ChEBI" id="CHEBI:15377"/>
        <dbReference type="ChEBI" id="CHEBI:137986"/>
        <dbReference type="ChEBI" id="CHEBI:137991"/>
        <dbReference type="EC" id="3.4.15.6"/>
    </reaction>
</comment>
<evidence type="ECO:0000256" key="1">
    <source>
        <dbReference type="ARBA" id="ARBA00001092"/>
    </source>
</evidence>
<keyword evidence="8" id="KW-0720">Serine protease</keyword>
<feature type="region of interest" description="Disordered" evidence="9">
    <location>
        <begin position="1"/>
        <end position="20"/>
    </location>
</feature>
<dbReference type="Gene3D" id="3.40.50.880">
    <property type="match status" value="1"/>
</dbReference>
<evidence type="ECO:0000256" key="5">
    <source>
        <dbReference type="ARBA" id="ARBA00015719"/>
    </source>
</evidence>
<evidence type="ECO:0000256" key="2">
    <source>
        <dbReference type="ARBA" id="ARBA00002039"/>
    </source>
</evidence>
<proteinExistence type="inferred from homology"/>
<evidence type="ECO:0000256" key="7">
    <source>
        <dbReference type="ARBA" id="ARBA00022801"/>
    </source>
</evidence>